<dbReference type="Gene3D" id="3.40.50.720">
    <property type="entry name" value="NAD(P)-binding Rossmann-like Domain"/>
    <property type="match status" value="1"/>
</dbReference>
<reference evidence="5" key="2">
    <citation type="submission" date="2025-09" db="UniProtKB">
        <authorList>
            <consortium name="Ensembl"/>
        </authorList>
    </citation>
    <scope>IDENTIFICATION</scope>
</reference>
<dbReference type="AlphaFoldDB" id="A0A8C6YHP5"/>
<dbReference type="PROSITE" id="PS00061">
    <property type="entry name" value="ADH_SHORT"/>
    <property type="match status" value="1"/>
</dbReference>
<name>A0A8C6YHP5_NAJNA</name>
<evidence type="ECO:0000313" key="5">
    <source>
        <dbReference type="Ensembl" id="ENSNNAP00000028783.1"/>
    </source>
</evidence>
<evidence type="ECO:0000256" key="2">
    <source>
        <dbReference type="ARBA" id="ARBA00023002"/>
    </source>
</evidence>
<dbReference type="GO" id="GO:0008202">
    <property type="term" value="P:steroid metabolic process"/>
    <property type="evidence" value="ECO:0007669"/>
    <property type="project" value="TreeGrafter"/>
</dbReference>
<dbReference type="PANTHER" id="PTHR43313:SF3">
    <property type="entry name" value="17-BETA-HYDROXYSTEROID DEHYDROGENASE TYPE 2"/>
    <property type="match status" value="1"/>
</dbReference>
<keyword evidence="6" id="KW-1185">Reference proteome</keyword>
<dbReference type="PRINTS" id="PR00081">
    <property type="entry name" value="GDHRDH"/>
</dbReference>
<dbReference type="OrthoDB" id="9876299at2759"/>
<keyword evidence="4" id="KW-0812">Transmembrane</keyword>
<comment type="similarity">
    <text evidence="1 3">Belongs to the short-chain dehydrogenases/reductases (SDR) family.</text>
</comment>
<dbReference type="GeneTree" id="ENSGT00940000160204"/>
<evidence type="ECO:0000256" key="3">
    <source>
        <dbReference type="RuleBase" id="RU000363"/>
    </source>
</evidence>
<dbReference type="InterPro" id="IPR020904">
    <property type="entry name" value="Sc_DH/Rdtase_CS"/>
</dbReference>
<feature type="transmembrane region" description="Helical" evidence="4">
    <location>
        <begin position="327"/>
        <end position="345"/>
    </location>
</feature>
<reference evidence="5" key="1">
    <citation type="submission" date="2025-08" db="UniProtKB">
        <authorList>
            <consortium name="Ensembl"/>
        </authorList>
    </citation>
    <scope>IDENTIFICATION</scope>
</reference>
<evidence type="ECO:0000313" key="6">
    <source>
        <dbReference type="Proteomes" id="UP000694559"/>
    </source>
</evidence>
<dbReference type="InterPro" id="IPR036291">
    <property type="entry name" value="NAD(P)-bd_dom_sf"/>
</dbReference>
<dbReference type="Proteomes" id="UP000694559">
    <property type="component" value="Unplaced"/>
</dbReference>
<dbReference type="GO" id="GO:0004303">
    <property type="term" value="F:estradiol 17-beta-dehydrogenase [NAD(P)+] activity"/>
    <property type="evidence" value="ECO:0007669"/>
    <property type="project" value="TreeGrafter"/>
</dbReference>
<gene>
    <name evidence="5" type="primary">HSD17B2</name>
</gene>
<feature type="transmembrane region" description="Helical" evidence="4">
    <location>
        <begin position="33"/>
        <end position="57"/>
    </location>
</feature>
<keyword evidence="4" id="KW-1133">Transmembrane helix</keyword>
<organism evidence="5 6">
    <name type="scientific">Naja naja</name>
    <name type="common">Indian cobra</name>
    <dbReference type="NCBI Taxonomy" id="35670"/>
    <lineage>
        <taxon>Eukaryota</taxon>
        <taxon>Metazoa</taxon>
        <taxon>Chordata</taxon>
        <taxon>Craniata</taxon>
        <taxon>Vertebrata</taxon>
        <taxon>Euteleostomi</taxon>
        <taxon>Lepidosauria</taxon>
        <taxon>Squamata</taxon>
        <taxon>Bifurcata</taxon>
        <taxon>Unidentata</taxon>
        <taxon>Episquamata</taxon>
        <taxon>Toxicofera</taxon>
        <taxon>Serpentes</taxon>
        <taxon>Colubroidea</taxon>
        <taxon>Elapidae</taxon>
        <taxon>Elapinae</taxon>
        <taxon>Naja</taxon>
    </lineage>
</organism>
<evidence type="ECO:0000256" key="4">
    <source>
        <dbReference type="SAM" id="Phobius"/>
    </source>
</evidence>
<feature type="transmembrane region" description="Helical" evidence="4">
    <location>
        <begin position="63"/>
        <end position="81"/>
    </location>
</feature>
<dbReference type="GO" id="GO:0047035">
    <property type="term" value="F:testosterone dehydrogenase (NAD+) activity"/>
    <property type="evidence" value="ECO:0007669"/>
    <property type="project" value="TreeGrafter"/>
</dbReference>
<dbReference type="Pfam" id="PF00106">
    <property type="entry name" value="adh_short"/>
    <property type="match status" value="1"/>
</dbReference>
<sequence length="370" mass="41810">MQIHTYTHMYKHTYTNIFNGFFNKNVYVIHTHICVCVCVYVYVCVCVCMCMCVYIYIYMYIYIYIYICGSWCISGIGHELAKYLDSLGFTIFAGVLSATGHGAKSLKETCSERLSILQLDITSSAQIKEAYLEIRRKLQQEGMLWAVINNAGILGFIADGELLPMSSYKQCMDVNFFGPVEISKMFLPLLRQSKGRIINISSLAGGIPMPRFAAYGASKAALSMFSGVMRQELSKWGIKVAVLHPSGFKTSIGGNPEDWKKEEQVILGSLAPDVKKDYGEDYIHNLKMFLGEMSSISSSDLSPVFSDVLHALLAEQPKGLYTPGKNSYLFLLVFCYFPLWFYDFLMSKIMGNPHMPYALRMAEQKKQVIH</sequence>
<dbReference type="Ensembl" id="ENSNNAT00000030164.1">
    <property type="protein sequence ID" value="ENSNNAP00000028783.1"/>
    <property type="gene ID" value="ENSNNAG00000018483.1"/>
</dbReference>
<protein>
    <submittedName>
        <fullName evidence="5">Hydroxysteroid 17-beta dehydrogenase 2</fullName>
    </submittedName>
</protein>
<evidence type="ECO:0000256" key="1">
    <source>
        <dbReference type="ARBA" id="ARBA00006484"/>
    </source>
</evidence>
<dbReference type="InterPro" id="IPR002347">
    <property type="entry name" value="SDR_fam"/>
</dbReference>
<dbReference type="SUPFAM" id="SSF51735">
    <property type="entry name" value="NAD(P)-binding Rossmann-fold domains"/>
    <property type="match status" value="1"/>
</dbReference>
<proteinExistence type="inferred from homology"/>
<keyword evidence="2" id="KW-0560">Oxidoreductase</keyword>
<dbReference type="PANTHER" id="PTHR43313">
    <property type="entry name" value="SHORT-CHAIN DEHYDROGENASE/REDUCTASE FAMILY 9C"/>
    <property type="match status" value="1"/>
</dbReference>
<dbReference type="PRINTS" id="PR00080">
    <property type="entry name" value="SDRFAMILY"/>
</dbReference>
<accession>A0A8C6YHP5</accession>
<keyword evidence="4" id="KW-0472">Membrane</keyword>